<dbReference type="PROSITE" id="PS50850">
    <property type="entry name" value="MFS"/>
    <property type="match status" value="1"/>
</dbReference>
<evidence type="ECO:0000313" key="9">
    <source>
        <dbReference type="Proteomes" id="UP000218181"/>
    </source>
</evidence>
<dbReference type="Gene3D" id="1.20.1250.20">
    <property type="entry name" value="MFS general substrate transporter like domains"/>
    <property type="match status" value="2"/>
</dbReference>
<dbReference type="GO" id="GO:0005886">
    <property type="term" value="C:plasma membrane"/>
    <property type="evidence" value="ECO:0007669"/>
    <property type="project" value="UniProtKB-SubCell"/>
</dbReference>
<feature type="transmembrane region" description="Helical" evidence="6">
    <location>
        <begin position="336"/>
        <end position="357"/>
    </location>
</feature>
<evidence type="ECO:0000256" key="2">
    <source>
        <dbReference type="ARBA" id="ARBA00022448"/>
    </source>
</evidence>
<feature type="transmembrane region" description="Helical" evidence="6">
    <location>
        <begin position="21"/>
        <end position="40"/>
    </location>
</feature>
<comment type="caution">
    <text evidence="8">The sequence shown here is derived from an EMBL/GenBank/DDBJ whole genome shotgun (WGS) entry which is preliminary data.</text>
</comment>
<name>A0A2A5RMM7_9LACT</name>
<feature type="domain" description="Major facilitator superfamily (MFS) profile" evidence="7">
    <location>
        <begin position="10"/>
        <end position="385"/>
    </location>
</feature>
<dbReference type="EMBL" id="JXJU01000003">
    <property type="protein sequence ID" value="PCS00574.1"/>
    <property type="molecule type" value="Genomic_DNA"/>
</dbReference>
<dbReference type="InterPro" id="IPR020846">
    <property type="entry name" value="MFS_dom"/>
</dbReference>
<keyword evidence="9" id="KW-1185">Reference proteome</keyword>
<evidence type="ECO:0000313" key="8">
    <source>
        <dbReference type="EMBL" id="PCS00574.1"/>
    </source>
</evidence>
<organism evidence="8 9">
    <name type="scientific">Lactococcus fujiensis JCM 16395</name>
    <dbReference type="NCBI Taxonomy" id="1291764"/>
    <lineage>
        <taxon>Bacteria</taxon>
        <taxon>Bacillati</taxon>
        <taxon>Bacillota</taxon>
        <taxon>Bacilli</taxon>
        <taxon>Lactobacillales</taxon>
        <taxon>Streptococcaceae</taxon>
        <taxon>Lactococcus</taxon>
    </lineage>
</organism>
<dbReference type="OrthoDB" id="9814001at2"/>
<dbReference type="AlphaFoldDB" id="A0A2A5RMM7"/>
<dbReference type="RefSeq" id="WP_096817339.1">
    <property type="nucleotide sequence ID" value="NZ_JXJU01000003.1"/>
</dbReference>
<feature type="transmembrane region" description="Helical" evidence="6">
    <location>
        <begin position="239"/>
        <end position="261"/>
    </location>
</feature>
<comment type="subcellular location">
    <subcellularLocation>
        <location evidence="1">Cell membrane</location>
        <topology evidence="1">Multi-pass membrane protein</topology>
    </subcellularLocation>
</comment>
<feature type="transmembrane region" description="Helical" evidence="6">
    <location>
        <begin position="165"/>
        <end position="184"/>
    </location>
</feature>
<dbReference type="STRING" id="1291764.GCA_001311235_00963"/>
<gene>
    <name evidence="8" type="ORF">RT41_GL000956</name>
</gene>
<evidence type="ECO:0000256" key="1">
    <source>
        <dbReference type="ARBA" id="ARBA00004651"/>
    </source>
</evidence>
<feature type="transmembrane region" description="Helical" evidence="6">
    <location>
        <begin position="138"/>
        <end position="159"/>
    </location>
</feature>
<dbReference type="Proteomes" id="UP000218181">
    <property type="component" value="Unassembled WGS sequence"/>
</dbReference>
<feature type="transmembrane region" description="Helical" evidence="6">
    <location>
        <begin position="273"/>
        <end position="290"/>
    </location>
</feature>
<protein>
    <submittedName>
        <fullName evidence="8">MFS transporter</fullName>
    </submittedName>
</protein>
<dbReference type="CDD" id="cd17489">
    <property type="entry name" value="MFS_YfcJ_like"/>
    <property type="match status" value="1"/>
</dbReference>
<feature type="transmembrane region" description="Helical" evidence="6">
    <location>
        <begin position="205"/>
        <end position="227"/>
    </location>
</feature>
<dbReference type="SUPFAM" id="SSF103473">
    <property type="entry name" value="MFS general substrate transporter"/>
    <property type="match status" value="1"/>
</dbReference>
<evidence type="ECO:0000256" key="3">
    <source>
        <dbReference type="ARBA" id="ARBA00022692"/>
    </source>
</evidence>
<keyword evidence="4 6" id="KW-1133">Transmembrane helix</keyword>
<evidence type="ECO:0000256" key="6">
    <source>
        <dbReference type="SAM" id="Phobius"/>
    </source>
</evidence>
<sequence>MNNEKIWTKNFTINMVLNFMFYLVFYLLTVIIGTVAMTNYHASSSIAGILSGIFIVGGFIGRLWTGNNITRIGIKKLMIVSTLFYLVMTLVYFVTPNLEILLIVRFLHGLAFGISATTSGTLAGLIAPRSKRGEAIGYYALSVTLASAAGPFLSIFLYHAFNFNVLLIIATVSIALSLIGVFGLKVPEDLLEIKKEKTKFSWSNYFEKTALPISLVGFLVGMAYSSILTYLAGFSAQQGLVTAGSLFYVVYAIFILGSRPITGRLFDIKGDNFMMYPTFILFAISLWLTGAAHSSAMLLIAGALVGLSYGSFSPFSQTIAIRHASPERIGIATSTFFGLFDMGVGMGPFVLGFVIPYTGYRNLYYLAALFVLVVIGIYYFVHGRHGAKILDEYDGK</sequence>
<keyword evidence="5 6" id="KW-0472">Membrane</keyword>
<keyword evidence="2" id="KW-0813">Transport</keyword>
<evidence type="ECO:0000259" key="7">
    <source>
        <dbReference type="PROSITE" id="PS50850"/>
    </source>
</evidence>
<feature type="transmembrane region" description="Helical" evidence="6">
    <location>
        <begin position="363"/>
        <end position="381"/>
    </location>
</feature>
<evidence type="ECO:0000256" key="5">
    <source>
        <dbReference type="ARBA" id="ARBA00023136"/>
    </source>
</evidence>
<accession>A0A2A5RMM7</accession>
<feature type="transmembrane region" description="Helical" evidence="6">
    <location>
        <begin position="100"/>
        <end position="126"/>
    </location>
</feature>
<dbReference type="InterPro" id="IPR011701">
    <property type="entry name" value="MFS"/>
</dbReference>
<dbReference type="InterPro" id="IPR036259">
    <property type="entry name" value="MFS_trans_sf"/>
</dbReference>
<keyword evidence="3 6" id="KW-0812">Transmembrane</keyword>
<dbReference type="Pfam" id="PF07690">
    <property type="entry name" value="MFS_1"/>
    <property type="match status" value="1"/>
</dbReference>
<dbReference type="InterPro" id="IPR052714">
    <property type="entry name" value="MFS_Exporter"/>
</dbReference>
<proteinExistence type="predicted"/>
<dbReference type="PANTHER" id="PTHR23531">
    <property type="entry name" value="QUINOLENE RESISTANCE PROTEIN NORA"/>
    <property type="match status" value="1"/>
</dbReference>
<dbReference type="PANTHER" id="PTHR23531:SF1">
    <property type="entry name" value="QUINOLENE RESISTANCE PROTEIN NORA"/>
    <property type="match status" value="1"/>
</dbReference>
<feature type="transmembrane region" description="Helical" evidence="6">
    <location>
        <begin position="77"/>
        <end position="94"/>
    </location>
</feature>
<evidence type="ECO:0000256" key="4">
    <source>
        <dbReference type="ARBA" id="ARBA00022989"/>
    </source>
</evidence>
<reference evidence="8 9" key="1">
    <citation type="submission" date="2014-12" db="EMBL/GenBank/DDBJ databases">
        <title>Draft genome sequences of 10 type strains of Lactococcus.</title>
        <authorList>
            <person name="Sun Z."/>
            <person name="Zhong Z."/>
            <person name="Liu W."/>
            <person name="Zhang W."/>
            <person name="Zhang H."/>
        </authorList>
    </citation>
    <scope>NUCLEOTIDE SEQUENCE [LARGE SCALE GENOMIC DNA]</scope>
    <source>
        <strain evidence="8 9">JCM 16395</strain>
    </source>
</reference>
<dbReference type="GO" id="GO:0022857">
    <property type="term" value="F:transmembrane transporter activity"/>
    <property type="evidence" value="ECO:0007669"/>
    <property type="project" value="InterPro"/>
</dbReference>
<feature type="transmembrane region" description="Helical" evidence="6">
    <location>
        <begin position="46"/>
        <end position="65"/>
    </location>
</feature>